<name>D8LGK1_ECTSI</name>
<evidence type="ECO:0000259" key="2">
    <source>
        <dbReference type="Pfam" id="PF18097"/>
    </source>
</evidence>
<gene>
    <name evidence="3" type="ORF">Esi_0168_0063</name>
</gene>
<dbReference type="InParanoid" id="D8LGK1"/>
<accession>D8LGK1</accession>
<evidence type="ECO:0000313" key="4">
    <source>
        <dbReference type="Proteomes" id="UP000002630"/>
    </source>
</evidence>
<evidence type="ECO:0000256" key="1">
    <source>
        <dbReference type="SAM" id="MobiDB-lite"/>
    </source>
</evidence>
<keyword evidence="4" id="KW-1185">Reference proteome</keyword>
<dbReference type="Gene3D" id="1.20.5.420">
    <property type="entry name" value="Immunoglobulin FC, subunit C"/>
    <property type="match status" value="1"/>
</dbReference>
<dbReference type="EMBL" id="FN648201">
    <property type="protein sequence ID" value="CBN79058.1"/>
    <property type="molecule type" value="Genomic_DNA"/>
</dbReference>
<proteinExistence type="predicted"/>
<dbReference type="InterPro" id="IPR041212">
    <property type="entry name" value="Vta1_C"/>
</dbReference>
<dbReference type="Pfam" id="PF18097">
    <property type="entry name" value="Vta1_C"/>
    <property type="match status" value="1"/>
</dbReference>
<feature type="domain" description="Vta1 C-terminal" evidence="2">
    <location>
        <begin position="37"/>
        <end position="71"/>
    </location>
</feature>
<sequence length="71" mass="7557">MPSGDDPAAAYPGATAPHVVPSDTRSSIGSRAMEGKLADAMEHCRFAIRALEFRDADSAAQKLREALQKLT</sequence>
<dbReference type="AlphaFoldDB" id="D8LGK1"/>
<feature type="region of interest" description="Disordered" evidence="1">
    <location>
        <begin position="1"/>
        <end position="28"/>
    </location>
</feature>
<evidence type="ECO:0000313" key="3">
    <source>
        <dbReference type="EMBL" id="CBN79058.1"/>
    </source>
</evidence>
<dbReference type="EMBL" id="FN649729">
    <property type="protein sequence ID" value="CBN79058.1"/>
    <property type="molecule type" value="Genomic_DNA"/>
</dbReference>
<reference evidence="3 4" key="1">
    <citation type="journal article" date="2010" name="Nature">
        <title>The Ectocarpus genome and the independent evolution of multicellularity in brown algae.</title>
        <authorList>
            <person name="Cock J.M."/>
            <person name="Sterck L."/>
            <person name="Rouze P."/>
            <person name="Scornet D."/>
            <person name="Allen A.E."/>
            <person name="Amoutzias G."/>
            <person name="Anthouard V."/>
            <person name="Artiguenave F."/>
            <person name="Aury J.M."/>
            <person name="Badger J.H."/>
            <person name="Beszteri B."/>
            <person name="Billiau K."/>
            <person name="Bonnet E."/>
            <person name="Bothwell J.H."/>
            <person name="Bowler C."/>
            <person name="Boyen C."/>
            <person name="Brownlee C."/>
            <person name="Carrano C.J."/>
            <person name="Charrier B."/>
            <person name="Cho G.Y."/>
            <person name="Coelho S.M."/>
            <person name="Collen J."/>
            <person name="Corre E."/>
            <person name="Da Silva C."/>
            <person name="Delage L."/>
            <person name="Delaroque N."/>
            <person name="Dittami S.M."/>
            <person name="Doulbeau S."/>
            <person name="Elias M."/>
            <person name="Farnham G."/>
            <person name="Gachon C.M."/>
            <person name="Gschloessl B."/>
            <person name="Heesch S."/>
            <person name="Jabbari K."/>
            <person name="Jubin C."/>
            <person name="Kawai H."/>
            <person name="Kimura K."/>
            <person name="Kloareg B."/>
            <person name="Kupper F.C."/>
            <person name="Lang D."/>
            <person name="Le Bail A."/>
            <person name="Leblanc C."/>
            <person name="Lerouge P."/>
            <person name="Lohr M."/>
            <person name="Lopez P.J."/>
            <person name="Martens C."/>
            <person name="Maumus F."/>
            <person name="Michel G."/>
            <person name="Miranda-Saavedra D."/>
            <person name="Morales J."/>
            <person name="Moreau H."/>
            <person name="Motomura T."/>
            <person name="Nagasato C."/>
            <person name="Napoli C.A."/>
            <person name="Nelson D.R."/>
            <person name="Nyvall-Collen P."/>
            <person name="Peters A.F."/>
            <person name="Pommier C."/>
            <person name="Potin P."/>
            <person name="Poulain J."/>
            <person name="Quesneville H."/>
            <person name="Read B."/>
            <person name="Rensing S.A."/>
            <person name="Ritter A."/>
            <person name="Rousvoal S."/>
            <person name="Samanta M."/>
            <person name="Samson G."/>
            <person name="Schroeder D.C."/>
            <person name="Segurens B."/>
            <person name="Strittmatter M."/>
            <person name="Tonon T."/>
            <person name="Tregear J.W."/>
            <person name="Valentin K."/>
            <person name="von Dassow P."/>
            <person name="Yamagishi T."/>
            <person name="Van de Peer Y."/>
            <person name="Wincker P."/>
        </authorList>
    </citation>
    <scope>NUCLEOTIDE SEQUENCE [LARGE SCALE GENOMIC DNA]</scope>
    <source>
        <strain evidence="4">Ec32 / CCAP1310/4</strain>
    </source>
</reference>
<protein>
    <recommendedName>
        <fullName evidence="2">Vta1 C-terminal domain-containing protein</fullName>
    </recommendedName>
</protein>
<dbReference type="OrthoDB" id="391137at2759"/>
<organism evidence="3 4">
    <name type="scientific">Ectocarpus siliculosus</name>
    <name type="common">Brown alga</name>
    <name type="synonym">Conferva siliculosa</name>
    <dbReference type="NCBI Taxonomy" id="2880"/>
    <lineage>
        <taxon>Eukaryota</taxon>
        <taxon>Sar</taxon>
        <taxon>Stramenopiles</taxon>
        <taxon>Ochrophyta</taxon>
        <taxon>PX clade</taxon>
        <taxon>Phaeophyceae</taxon>
        <taxon>Ectocarpales</taxon>
        <taxon>Ectocarpaceae</taxon>
        <taxon>Ectocarpus</taxon>
    </lineage>
</organism>
<dbReference type="Proteomes" id="UP000002630">
    <property type="component" value="Linkage Group LG04"/>
</dbReference>